<dbReference type="AlphaFoldDB" id="A0A1I0HRW5"/>
<dbReference type="GO" id="GO:0032259">
    <property type="term" value="P:methylation"/>
    <property type="evidence" value="ECO:0007669"/>
    <property type="project" value="UniProtKB-KW"/>
</dbReference>
<dbReference type="EMBL" id="FOHT01000026">
    <property type="protein sequence ID" value="SET86748.1"/>
    <property type="molecule type" value="Genomic_DNA"/>
</dbReference>
<name>A0A1I0HRW5_9BACT</name>
<sequence length="390" mass="44986">MKHLHCPSCNSHKTEEFFRVKNAPVQSVVTVKSYEEAISIPRMDITLAFCNSCGFIYNSSFDTSIDYYTKGYEDQQGYSPTFKKFITEITNRFINKYNVRNKDVVEVGCGKGDFLNLICELGNNRGIGIDPAYVNGRLKPNPNVSFVKEFYSSEHGKLPNDVIVCRHTLEHIHNTKTFLDTIKQSIQAKNEVIVFFEVPSIVRILKVQAFWDIFNEHCSYFSPGSLARLFKTSGFEVLDLYQEYEEQYLFIEARVSQNSSQQIHAIEESIEQLRKHVNEFAIKINHQLNSYKKLLQKLKDENKKVALWGGGSKSVGFLTHFDEMKVIKHVVDINPHMQGNYIPGIGIQYVHPKILHLFKPDTIIIMNAVYKTEIEKMLTEMDLFPELICL</sequence>
<dbReference type="PANTHER" id="PTHR43861">
    <property type="entry name" value="TRANS-ACONITATE 2-METHYLTRANSFERASE-RELATED"/>
    <property type="match status" value="1"/>
</dbReference>
<dbReference type="SUPFAM" id="SSF53335">
    <property type="entry name" value="S-adenosyl-L-methionine-dependent methyltransferases"/>
    <property type="match status" value="1"/>
</dbReference>
<dbReference type="GO" id="GO:0008168">
    <property type="term" value="F:methyltransferase activity"/>
    <property type="evidence" value="ECO:0007669"/>
    <property type="project" value="UniProtKB-KW"/>
</dbReference>
<keyword evidence="2" id="KW-0489">Methyltransferase</keyword>
<dbReference type="OrthoDB" id="2370471at2"/>
<dbReference type="Pfam" id="PF08484">
    <property type="entry name" value="Methyltransf_14"/>
    <property type="match status" value="1"/>
</dbReference>
<dbReference type="Proteomes" id="UP000181981">
    <property type="component" value="Unassembled WGS sequence"/>
</dbReference>
<dbReference type="Pfam" id="PF13489">
    <property type="entry name" value="Methyltransf_23"/>
    <property type="match status" value="1"/>
</dbReference>
<accession>A0A1I0HRW5</accession>
<feature type="domain" description="C-methyltransferase" evidence="1">
    <location>
        <begin position="265"/>
        <end position="380"/>
    </location>
</feature>
<dbReference type="CDD" id="cd02440">
    <property type="entry name" value="AdoMet_MTases"/>
    <property type="match status" value="1"/>
</dbReference>
<dbReference type="InterPro" id="IPR029063">
    <property type="entry name" value="SAM-dependent_MTases_sf"/>
</dbReference>
<gene>
    <name evidence="2" type="ORF">SAMN05444285_12639</name>
</gene>
<reference evidence="2 3" key="1">
    <citation type="submission" date="2016-10" db="EMBL/GenBank/DDBJ databases">
        <authorList>
            <person name="de Groot N.N."/>
        </authorList>
    </citation>
    <scope>NUCLEOTIDE SEQUENCE [LARGE SCALE GENOMIC DNA]</scope>
    <source>
        <strain evidence="2 3">DSM 25947</strain>
    </source>
</reference>
<evidence type="ECO:0000313" key="2">
    <source>
        <dbReference type="EMBL" id="SET86748.1"/>
    </source>
</evidence>
<keyword evidence="2" id="KW-0808">Transferase</keyword>
<dbReference type="RefSeq" id="WP_051568006.1">
    <property type="nucleotide sequence ID" value="NZ_FOHT01000026.1"/>
</dbReference>
<evidence type="ECO:0000259" key="1">
    <source>
        <dbReference type="Pfam" id="PF08484"/>
    </source>
</evidence>
<dbReference type="Gene3D" id="3.40.50.150">
    <property type="entry name" value="Vaccinia Virus protein VP39"/>
    <property type="match status" value="1"/>
</dbReference>
<evidence type="ECO:0000313" key="3">
    <source>
        <dbReference type="Proteomes" id="UP000181981"/>
    </source>
</evidence>
<protein>
    <submittedName>
        <fullName evidence="2">2-polyprenyl-3-methyl-5-hydroxy-6-metoxy-1,4-benzoquinol methylase</fullName>
    </submittedName>
</protein>
<dbReference type="Gene3D" id="3.40.50.720">
    <property type="entry name" value="NAD(P)-binding Rossmann-like Domain"/>
    <property type="match status" value="1"/>
</dbReference>
<dbReference type="InterPro" id="IPR013691">
    <property type="entry name" value="MeTrfase_14"/>
</dbReference>
<organism evidence="2 3">
    <name type="scientific">Draconibacterium orientale</name>
    <dbReference type="NCBI Taxonomy" id="1168034"/>
    <lineage>
        <taxon>Bacteria</taxon>
        <taxon>Pseudomonadati</taxon>
        <taxon>Bacteroidota</taxon>
        <taxon>Bacteroidia</taxon>
        <taxon>Marinilabiliales</taxon>
        <taxon>Prolixibacteraceae</taxon>
        <taxon>Draconibacterium</taxon>
    </lineage>
</organism>
<proteinExistence type="predicted"/>